<dbReference type="PANTHER" id="PTHR43649">
    <property type="entry name" value="ARABINOSE-BINDING PROTEIN-RELATED"/>
    <property type="match status" value="1"/>
</dbReference>
<dbReference type="Proteomes" id="UP000078532">
    <property type="component" value="Unassembled WGS sequence"/>
</dbReference>
<dbReference type="CDD" id="cd14748">
    <property type="entry name" value="PBP2_UgpB"/>
    <property type="match status" value="1"/>
</dbReference>
<dbReference type="Gene3D" id="3.40.190.10">
    <property type="entry name" value="Periplasmic binding protein-like II"/>
    <property type="match status" value="2"/>
</dbReference>
<dbReference type="SUPFAM" id="SSF53850">
    <property type="entry name" value="Periplasmic binding protein-like II"/>
    <property type="match status" value="1"/>
</dbReference>
<feature type="signal peptide" evidence="1">
    <location>
        <begin position="1"/>
        <end position="17"/>
    </location>
</feature>
<evidence type="ECO:0000313" key="3">
    <source>
        <dbReference type="Proteomes" id="UP000078532"/>
    </source>
</evidence>
<dbReference type="Pfam" id="PF01547">
    <property type="entry name" value="SBP_bac_1"/>
    <property type="match status" value="1"/>
</dbReference>
<keyword evidence="1" id="KW-0732">Signal</keyword>
<protein>
    <submittedName>
        <fullName evidence="2">Glycerol-3-phosphate ABC transporter substrate-binding protein</fullName>
    </submittedName>
</protein>
<organism evidence="2 3">
    <name type="scientific">Desulfotomaculum copahuensis</name>
    <dbReference type="NCBI Taxonomy" id="1838280"/>
    <lineage>
        <taxon>Bacteria</taxon>
        <taxon>Bacillati</taxon>
        <taxon>Bacillota</taxon>
        <taxon>Clostridia</taxon>
        <taxon>Eubacteriales</taxon>
        <taxon>Desulfotomaculaceae</taxon>
        <taxon>Desulfotomaculum</taxon>
    </lineage>
</organism>
<evidence type="ECO:0000313" key="2">
    <source>
        <dbReference type="EMBL" id="OAT82393.1"/>
    </source>
</evidence>
<feature type="chain" id="PRO_5038991380" evidence="1">
    <location>
        <begin position="18"/>
        <end position="431"/>
    </location>
</feature>
<dbReference type="AlphaFoldDB" id="A0A1B7LFQ9"/>
<dbReference type="PANTHER" id="PTHR43649:SF12">
    <property type="entry name" value="DIACETYLCHITOBIOSE BINDING PROTEIN DASA"/>
    <property type="match status" value="1"/>
</dbReference>
<sequence length="431" mass="46554">MPVFLSLLLLGAAAVAAGCGGPATQGAGGGTGGVTTIEYWHVNSESFGGQAVRDLVNEFNRTHPDVKVVDKFQPNMYLGLMQNLQAAIAGGHPPAVAQIGYNFLEYATANLPHQTVDDAAGQDKDGRAFLNDFRSNILDLGRVNGKLEGMPYSISDPVLYYNSDLFSRAGINGPPRTWDEVRRDARLIKEKTGNYGLYVQEPSDNWAQQAMMESNGAKVLTKKDGRATATFDSAAAVDAYQLMADMVLKDKTALHAPWDQGTQAFISGKVGMTVTTIAKRNYIESNAKFKVATVPFPTFGEKPRRVPAGGNALFIFARDPQQQKAAWEFIKYLESPAALTVWTKGTGYLPPRSGVLDDPKYLKPFMDANPLMKAAVDELPDLVPWVSFPGNNGLQCEQAMLDARDAILGGRQTPAGALHAAAEKVNQLIGK</sequence>
<dbReference type="STRING" id="1838280.A6M21_09175"/>
<dbReference type="EMBL" id="LYVF01000137">
    <property type="protein sequence ID" value="OAT82393.1"/>
    <property type="molecule type" value="Genomic_DNA"/>
</dbReference>
<evidence type="ECO:0000256" key="1">
    <source>
        <dbReference type="SAM" id="SignalP"/>
    </source>
</evidence>
<name>A0A1B7LFQ9_9FIRM</name>
<proteinExistence type="predicted"/>
<dbReference type="InterPro" id="IPR050490">
    <property type="entry name" value="Bact_solute-bd_prot1"/>
</dbReference>
<keyword evidence="3" id="KW-1185">Reference proteome</keyword>
<accession>A0A1B7LFQ9</accession>
<reference evidence="2 3" key="1">
    <citation type="submission" date="2016-04" db="EMBL/GenBank/DDBJ databases">
        <authorList>
            <person name="Evans L.H."/>
            <person name="Alamgir A."/>
            <person name="Owens N."/>
            <person name="Weber N.D."/>
            <person name="Virtaneva K."/>
            <person name="Barbian K."/>
            <person name="Babar A."/>
            <person name="Rosenke K."/>
        </authorList>
    </citation>
    <scope>NUCLEOTIDE SEQUENCE [LARGE SCALE GENOMIC DNA]</scope>
    <source>
        <strain evidence="2 3">LMa1</strain>
    </source>
</reference>
<gene>
    <name evidence="2" type="ORF">A6M21_09175</name>
</gene>
<dbReference type="InterPro" id="IPR006059">
    <property type="entry name" value="SBP"/>
</dbReference>
<comment type="caution">
    <text evidence="2">The sequence shown here is derived from an EMBL/GenBank/DDBJ whole genome shotgun (WGS) entry which is preliminary data.</text>
</comment>